<dbReference type="EMBL" id="MU860046">
    <property type="protein sequence ID" value="KAK4240153.1"/>
    <property type="molecule type" value="Genomic_DNA"/>
</dbReference>
<evidence type="ECO:0000259" key="2">
    <source>
        <dbReference type="Pfam" id="PF21492"/>
    </source>
</evidence>
<dbReference type="PANTHER" id="PTHR28174">
    <property type="entry name" value="54S RIBOSOMAL PROTEIN L36, MITOCHONDRIAL"/>
    <property type="match status" value="1"/>
</dbReference>
<feature type="region of interest" description="Disordered" evidence="1">
    <location>
        <begin position="15"/>
        <end position="36"/>
    </location>
</feature>
<feature type="region of interest" description="Disordered" evidence="1">
    <location>
        <begin position="220"/>
        <end position="241"/>
    </location>
</feature>
<proteinExistence type="predicted"/>
<accession>A0AAN7HDV4</accession>
<gene>
    <name evidence="3" type="ORF">C8A03DRAFT_31720</name>
</gene>
<dbReference type="InterPro" id="IPR048874">
    <property type="entry name" value="Ribosomal_bL31m_N"/>
</dbReference>
<dbReference type="GO" id="GO:0032543">
    <property type="term" value="P:mitochondrial translation"/>
    <property type="evidence" value="ECO:0007669"/>
    <property type="project" value="InterPro"/>
</dbReference>
<reference evidence="3" key="2">
    <citation type="submission" date="2023-05" db="EMBL/GenBank/DDBJ databases">
        <authorList>
            <consortium name="Lawrence Berkeley National Laboratory"/>
            <person name="Steindorff A."/>
            <person name="Hensen N."/>
            <person name="Bonometti L."/>
            <person name="Westerberg I."/>
            <person name="Brannstrom I.O."/>
            <person name="Guillou S."/>
            <person name="Cros-Aarteil S."/>
            <person name="Calhoun S."/>
            <person name="Haridas S."/>
            <person name="Kuo A."/>
            <person name="Mondo S."/>
            <person name="Pangilinan J."/>
            <person name="Riley R."/>
            <person name="Labutti K."/>
            <person name="Andreopoulos B."/>
            <person name="Lipzen A."/>
            <person name="Chen C."/>
            <person name="Yanf M."/>
            <person name="Daum C."/>
            <person name="Ng V."/>
            <person name="Clum A."/>
            <person name="Ohm R."/>
            <person name="Martin F."/>
            <person name="Silar P."/>
            <person name="Natvig D."/>
            <person name="Lalanne C."/>
            <person name="Gautier V."/>
            <person name="Ament-Velasquez S.L."/>
            <person name="Kruys A."/>
            <person name="Hutchinson M.I."/>
            <person name="Powell A.J."/>
            <person name="Barry K."/>
            <person name="Miller A.N."/>
            <person name="Grigoriev I.V."/>
            <person name="Debuchy R."/>
            <person name="Gladieux P."/>
            <person name="Thoren M.H."/>
            <person name="Johannesson H."/>
        </authorList>
    </citation>
    <scope>NUCLEOTIDE SEQUENCE</scope>
    <source>
        <strain evidence="3">CBS 532.94</strain>
    </source>
</reference>
<name>A0AAN7HDV4_9PEZI</name>
<sequence length="241" mass="25242">MGKLPSTILRRPSLAGTGSYLSSTTSTSHNASHTILPSPSQCATPSITTRPHGQVQVRHATFVPRPRRPYEFTQLVQLSDGSTFTVRTTSPLALYKSAKDSRNHILWQPSEKSLKNVEVDEAGKLAAFRERYGNAWDLGAPSSGSAAATAAKPDEAAAAAKAAAAPGAADKKAAGQEKTAEEAKPTATQASAPTEAAPAAPEDQFDSLVDLISAYATEDKNVKGGLSAKDQAKKDKSGKKK</sequence>
<evidence type="ECO:0000256" key="1">
    <source>
        <dbReference type="SAM" id="MobiDB-lite"/>
    </source>
</evidence>
<comment type="caution">
    <text evidence="3">The sequence shown here is derived from an EMBL/GenBank/DDBJ whole genome shotgun (WGS) entry which is preliminary data.</text>
</comment>
<feature type="domain" description="Ribosomal protein bL31m N-terminal" evidence="2">
    <location>
        <begin position="65"/>
        <end position="110"/>
    </location>
</feature>
<feature type="region of interest" description="Disordered" evidence="1">
    <location>
        <begin position="161"/>
        <end position="204"/>
    </location>
</feature>
<organism evidence="3 4">
    <name type="scientific">Achaetomium macrosporum</name>
    <dbReference type="NCBI Taxonomy" id="79813"/>
    <lineage>
        <taxon>Eukaryota</taxon>
        <taxon>Fungi</taxon>
        <taxon>Dikarya</taxon>
        <taxon>Ascomycota</taxon>
        <taxon>Pezizomycotina</taxon>
        <taxon>Sordariomycetes</taxon>
        <taxon>Sordariomycetidae</taxon>
        <taxon>Sordariales</taxon>
        <taxon>Chaetomiaceae</taxon>
        <taxon>Achaetomium</taxon>
    </lineage>
</organism>
<dbReference type="GO" id="GO:0003735">
    <property type="term" value="F:structural constituent of ribosome"/>
    <property type="evidence" value="ECO:0007669"/>
    <property type="project" value="InterPro"/>
</dbReference>
<dbReference type="Gene3D" id="6.20.130.10">
    <property type="match status" value="1"/>
</dbReference>
<dbReference type="PANTHER" id="PTHR28174:SF1">
    <property type="entry name" value="LARGE RIBOSOMAL SUBUNIT PROTEIN BL31M"/>
    <property type="match status" value="1"/>
</dbReference>
<evidence type="ECO:0000313" key="3">
    <source>
        <dbReference type="EMBL" id="KAK4240153.1"/>
    </source>
</evidence>
<reference evidence="3" key="1">
    <citation type="journal article" date="2023" name="Mol. Phylogenet. Evol.">
        <title>Genome-scale phylogeny and comparative genomics of the fungal order Sordariales.</title>
        <authorList>
            <person name="Hensen N."/>
            <person name="Bonometti L."/>
            <person name="Westerberg I."/>
            <person name="Brannstrom I.O."/>
            <person name="Guillou S."/>
            <person name="Cros-Aarteil S."/>
            <person name="Calhoun S."/>
            <person name="Haridas S."/>
            <person name="Kuo A."/>
            <person name="Mondo S."/>
            <person name="Pangilinan J."/>
            <person name="Riley R."/>
            <person name="LaButti K."/>
            <person name="Andreopoulos B."/>
            <person name="Lipzen A."/>
            <person name="Chen C."/>
            <person name="Yan M."/>
            <person name="Daum C."/>
            <person name="Ng V."/>
            <person name="Clum A."/>
            <person name="Steindorff A."/>
            <person name="Ohm R.A."/>
            <person name="Martin F."/>
            <person name="Silar P."/>
            <person name="Natvig D.O."/>
            <person name="Lalanne C."/>
            <person name="Gautier V."/>
            <person name="Ament-Velasquez S.L."/>
            <person name="Kruys A."/>
            <person name="Hutchinson M.I."/>
            <person name="Powell A.J."/>
            <person name="Barry K."/>
            <person name="Miller A.N."/>
            <person name="Grigoriev I.V."/>
            <person name="Debuchy R."/>
            <person name="Gladieux P."/>
            <person name="Hiltunen Thoren M."/>
            <person name="Johannesson H."/>
        </authorList>
    </citation>
    <scope>NUCLEOTIDE SEQUENCE</scope>
    <source>
        <strain evidence="3">CBS 532.94</strain>
    </source>
</reference>
<dbReference type="Proteomes" id="UP001303760">
    <property type="component" value="Unassembled WGS sequence"/>
</dbReference>
<dbReference type="AlphaFoldDB" id="A0AAN7HDV4"/>
<evidence type="ECO:0000313" key="4">
    <source>
        <dbReference type="Proteomes" id="UP001303760"/>
    </source>
</evidence>
<feature type="compositionally biased region" description="Low complexity" evidence="1">
    <location>
        <begin position="185"/>
        <end position="201"/>
    </location>
</feature>
<dbReference type="GO" id="GO:0005762">
    <property type="term" value="C:mitochondrial large ribosomal subunit"/>
    <property type="evidence" value="ECO:0007669"/>
    <property type="project" value="InterPro"/>
</dbReference>
<dbReference type="Pfam" id="PF21492">
    <property type="entry name" value="bL31_N"/>
    <property type="match status" value="1"/>
</dbReference>
<feature type="compositionally biased region" description="Basic and acidic residues" evidence="1">
    <location>
        <begin position="169"/>
        <end position="184"/>
    </location>
</feature>
<feature type="compositionally biased region" description="Low complexity" evidence="1">
    <location>
        <begin position="15"/>
        <end position="28"/>
    </location>
</feature>
<protein>
    <recommendedName>
        <fullName evidence="2">Ribosomal protein bL31m N-terminal domain-containing protein</fullName>
    </recommendedName>
</protein>
<dbReference type="InterPro" id="IPR034600">
    <property type="entry name" value="Ribosomal_bL31m"/>
</dbReference>
<keyword evidence="4" id="KW-1185">Reference proteome</keyword>